<proteinExistence type="predicted"/>
<evidence type="ECO:0000313" key="3">
    <source>
        <dbReference type="EMBL" id="PCC18237.1"/>
    </source>
</evidence>
<gene>
    <name evidence="3" type="ORF">CIK79_08030</name>
</gene>
<evidence type="ECO:0000313" key="4">
    <source>
        <dbReference type="Proteomes" id="UP000218377"/>
    </source>
</evidence>
<name>A0A2A3X3Z4_BREAU</name>
<dbReference type="InterPro" id="IPR046531">
    <property type="entry name" value="DUF6596"/>
</dbReference>
<dbReference type="PANTHER" id="PTHR47756:SF2">
    <property type="entry name" value="BLL6612 PROTEIN"/>
    <property type="match status" value="1"/>
</dbReference>
<feature type="compositionally biased region" description="Basic and acidic residues" evidence="1">
    <location>
        <begin position="93"/>
        <end position="108"/>
    </location>
</feature>
<dbReference type="SUPFAM" id="SSF88659">
    <property type="entry name" value="Sigma3 and sigma4 domains of RNA polymerase sigma factors"/>
    <property type="match status" value="1"/>
</dbReference>
<protein>
    <submittedName>
        <fullName evidence="3">RNA polymerase</fullName>
    </submittedName>
</protein>
<accession>A0A2A3X3Z4</accession>
<dbReference type="InterPro" id="IPR013324">
    <property type="entry name" value="RNA_pol_sigma_r3/r4-like"/>
</dbReference>
<sequence length="447" mass="47470">MGAALNEHRDPIDRAMILSQDGWGRIIALIAAADGDLAGAEDALSSALERAVRVWREQGVPTNPEGRLYRVALNARRDVWKSAAARTSAALDPEVHDGADLGNHDRSASHGAGQPAAAHLVAPADPDALPDRRLEVLGACAHPDIEPGVRPLLMLSAVMGMTGTQIAAGMALPAATVAARLTRAKKRIAALGIGFGLPDRTELEARLPDIHEAIYGAFAIDWVHAASEPRDGIIGETLYLSRLLAELCPSDGESHGLAALIHLSAARFPARRSPDGEFVPLGDQDPGSWDSVLISRGEDHLRAVQGSGEIGRFGLQAAIQILHMSGVRSGSTDWPMLLRLHDDVERMAPSLGRAVARAAVLAELDGPEAGLAELDALDGPSRGESPVRENAFSSARVDSFQPTWALRAHLLTRAGQGQEAQNAYRRAIEPTTDPAERAYLEARSLEA</sequence>
<dbReference type="AlphaFoldDB" id="A0A2A3X3Z4"/>
<dbReference type="PANTHER" id="PTHR47756">
    <property type="entry name" value="BLL6612 PROTEIN-RELATED"/>
    <property type="match status" value="1"/>
</dbReference>
<organism evidence="3 4">
    <name type="scientific">Brevibacterium aurantiacum</name>
    <dbReference type="NCBI Taxonomy" id="273384"/>
    <lineage>
        <taxon>Bacteria</taxon>
        <taxon>Bacillati</taxon>
        <taxon>Actinomycetota</taxon>
        <taxon>Actinomycetes</taxon>
        <taxon>Micrococcales</taxon>
        <taxon>Brevibacteriaceae</taxon>
        <taxon>Brevibacterium</taxon>
    </lineage>
</organism>
<evidence type="ECO:0000256" key="1">
    <source>
        <dbReference type="SAM" id="MobiDB-lite"/>
    </source>
</evidence>
<feature type="domain" description="DUF6596" evidence="2">
    <location>
        <begin position="206"/>
        <end position="303"/>
    </location>
</feature>
<comment type="caution">
    <text evidence="3">The sequence shown here is derived from an EMBL/GenBank/DDBJ whole genome shotgun (WGS) entry which is preliminary data.</text>
</comment>
<reference evidence="3 4" key="1">
    <citation type="journal article" date="2017" name="Elife">
        <title>Extensive horizontal gene transfer in cheese-associated bacteria.</title>
        <authorList>
            <person name="Bonham K.S."/>
            <person name="Wolfe B.E."/>
            <person name="Dutton R.J."/>
        </authorList>
    </citation>
    <scope>NUCLEOTIDE SEQUENCE [LARGE SCALE GENOMIC DNA]</scope>
    <source>
        <strain evidence="3 4">JB5</strain>
    </source>
</reference>
<dbReference type="Pfam" id="PF20239">
    <property type="entry name" value="DUF6596"/>
    <property type="match status" value="1"/>
</dbReference>
<dbReference type="RefSeq" id="WP_096157854.1">
    <property type="nucleotide sequence ID" value="NZ_NRGX01000001.1"/>
</dbReference>
<dbReference type="EMBL" id="NRGX01000001">
    <property type="protein sequence ID" value="PCC18237.1"/>
    <property type="molecule type" value="Genomic_DNA"/>
</dbReference>
<dbReference type="Proteomes" id="UP000218377">
    <property type="component" value="Unassembled WGS sequence"/>
</dbReference>
<feature type="region of interest" description="Disordered" evidence="1">
    <location>
        <begin position="91"/>
        <end position="116"/>
    </location>
</feature>
<evidence type="ECO:0000259" key="2">
    <source>
        <dbReference type="Pfam" id="PF20239"/>
    </source>
</evidence>